<feature type="domain" description="RRM" evidence="3">
    <location>
        <begin position="187"/>
        <end position="263"/>
    </location>
</feature>
<keyword evidence="5" id="KW-1185">Reference proteome</keyword>
<sequence>MMRLLFTDVVYPSTGFRGHRKTVCCSNICRKELFGRKNYSTLFCSPRRWDSWNGEAGRIKSPWTISGQWYSSAVYNVSESSSPQETDNETLTFEERQKRRVYVGNIPYTVPWQEIKDHMREAGPVQYVHLFMDKMKRSKGSALVEYMTEEAAQKAIELLNNSVIAGRSLVVREDRGSIFPDGERKIYRLVFRHLSPEMRWQELRERCKPFGNIVRVLVRRSTTSDECHGLVFFPRLDQAQKAQEELNGVMWDGRQVECELEYDINDQNRAESKDENDTNP</sequence>
<evidence type="ECO:0000256" key="2">
    <source>
        <dbReference type="PROSITE-ProRule" id="PRU00176"/>
    </source>
</evidence>
<evidence type="ECO:0000313" key="5">
    <source>
        <dbReference type="Proteomes" id="UP001300502"/>
    </source>
</evidence>
<accession>A0AAV9IEZ6</accession>
<protein>
    <recommendedName>
        <fullName evidence="3">RRM domain-containing protein</fullName>
    </recommendedName>
</protein>
<evidence type="ECO:0000259" key="3">
    <source>
        <dbReference type="PROSITE" id="PS50102"/>
    </source>
</evidence>
<dbReference type="CDD" id="cd00590">
    <property type="entry name" value="RRM_SF"/>
    <property type="match status" value="1"/>
</dbReference>
<dbReference type="SMART" id="SM00360">
    <property type="entry name" value="RRM"/>
    <property type="match status" value="2"/>
</dbReference>
<dbReference type="InterPro" id="IPR012677">
    <property type="entry name" value="Nucleotide-bd_a/b_plait_sf"/>
</dbReference>
<feature type="domain" description="RRM" evidence="3">
    <location>
        <begin position="99"/>
        <end position="176"/>
    </location>
</feature>
<keyword evidence="1 2" id="KW-0694">RNA-binding</keyword>
<dbReference type="InterPro" id="IPR000504">
    <property type="entry name" value="RRM_dom"/>
</dbReference>
<dbReference type="PANTHER" id="PTHR48025:SF1">
    <property type="entry name" value="RRM DOMAIN-CONTAINING PROTEIN"/>
    <property type="match status" value="1"/>
</dbReference>
<dbReference type="InterPro" id="IPR050502">
    <property type="entry name" value="Euk_RNA-bind_prot"/>
</dbReference>
<dbReference type="Proteomes" id="UP001300502">
    <property type="component" value="Unassembled WGS sequence"/>
</dbReference>
<dbReference type="PANTHER" id="PTHR48025">
    <property type="entry name" value="OS02G0815200 PROTEIN"/>
    <property type="match status" value="1"/>
</dbReference>
<proteinExistence type="predicted"/>
<dbReference type="InterPro" id="IPR035979">
    <property type="entry name" value="RBD_domain_sf"/>
</dbReference>
<dbReference type="Pfam" id="PF00076">
    <property type="entry name" value="RRM_1"/>
    <property type="match status" value="2"/>
</dbReference>
<dbReference type="GO" id="GO:0003729">
    <property type="term" value="F:mRNA binding"/>
    <property type="evidence" value="ECO:0007669"/>
    <property type="project" value="TreeGrafter"/>
</dbReference>
<evidence type="ECO:0000313" key="4">
    <source>
        <dbReference type="EMBL" id="KAK4526030.1"/>
    </source>
</evidence>
<gene>
    <name evidence="4" type="ORF">GAYE_SCF19G3941</name>
</gene>
<comment type="caution">
    <text evidence="4">The sequence shown here is derived from an EMBL/GenBank/DDBJ whole genome shotgun (WGS) entry which is preliminary data.</text>
</comment>
<evidence type="ECO:0000256" key="1">
    <source>
        <dbReference type="ARBA" id="ARBA00022884"/>
    </source>
</evidence>
<name>A0AAV9IEZ6_9RHOD</name>
<reference evidence="4 5" key="1">
    <citation type="submission" date="2022-07" db="EMBL/GenBank/DDBJ databases">
        <title>Genome-wide signatures of adaptation to extreme environments.</title>
        <authorList>
            <person name="Cho C.H."/>
            <person name="Yoon H.S."/>
        </authorList>
    </citation>
    <scope>NUCLEOTIDE SEQUENCE [LARGE SCALE GENOMIC DNA]</scope>
    <source>
        <strain evidence="4 5">108.79 E11</strain>
    </source>
</reference>
<dbReference type="EMBL" id="JANCYU010000036">
    <property type="protein sequence ID" value="KAK4526030.1"/>
    <property type="molecule type" value="Genomic_DNA"/>
</dbReference>
<organism evidence="4 5">
    <name type="scientific">Galdieria yellowstonensis</name>
    <dbReference type="NCBI Taxonomy" id="3028027"/>
    <lineage>
        <taxon>Eukaryota</taxon>
        <taxon>Rhodophyta</taxon>
        <taxon>Bangiophyceae</taxon>
        <taxon>Galdieriales</taxon>
        <taxon>Galdieriaceae</taxon>
        <taxon>Galdieria</taxon>
    </lineage>
</organism>
<dbReference type="PROSITE" id="PS50102">
    <property type="entry name" value="RRM"/>
    <property type="match status" value="2"/>
</dbReference>
<dbReference type="SUPFAM" id="SSF54928">
    <property type="entry name" value="RNA-binding domain, RBD"/>
    <property type="match status" value="1"/>
</dbReference>
<dbReference type="AlphaFoldDB" id="A0AAV9IEZ6"/>
<dbReference type="Gene3D" id="3.30.70.330">
    <property type="match status" value="2"/>
</dbReference>